<dbReference type="EMBL" id="BMOB01000002">
    <property type="protein sequence ID" value="GGI81735.1"/>
    <property type="molecule type" value="Genomic_DNA"/>
</dbReference>
<keyword evidence="1" id="KW-1133">Transmembrane helix</keyword>
<keyword evidence="3" id="KW-1185">Reference proteome</keyword>
<sequence length="339" mass="37292">MAKNQQLLEALQNLTLDSFETYEQALLDLMQADLSEAENFRQKVVEHYQALGLKEDFIQDQAHQDEFLHHAGFGDGHQANNFRALQRVAAEKYILLQLQSLPLEAISNIAQATDLLPTLVTHIGGLASAYHLYGEGEDRSILMDSSLCRIQEQAKALEALKRPRDEVEESSPSVDNYERNLVYLKKIASHQVPEVQEILTKLITEINVSNNCPEATSLLNEVLTATIELFTKDEGCIEDKVESYQKVAEQMKGYPAPYLSKVSDLMFALGVAVLIAGIVLIPFAPIAAAAVTVGVGAALTLFGTFYHPKPTGLAGAMSEVASKVGEMDVVEVRARPSFF</sequence>
<dbReference type="AlphaFoldDB" id="A0A917NAI3"/>
<evidence type="ECO:0000256" key="1">
    <source>
        <dbReference type="SAM" id="Phobius"/>
    </source>
</evidence>
<proteinExistence type="predicted"/>
<feature type="transmembrane region" description="Helical" evidence="1">
    <location>
        <begin position="262"/>
        <end position="281"/>
    </location>
</feature>
<feature type="transmembrane region" description="Helical" evidence="1">
    <location>
        <begin position="287"/>
        <end position="307"/>
    </location>
</feature>
<gene>
    <name evidence="2" type="ORF">GCM10007966_07820</name>
</gene>
<organism evidence="2 3">
    <name type="scientific">Legionella impletisoli</name>
    <dbReference type="NCBI Taxonomy" id="343510"/>
    <lineage>
        <taxon>Bacteria</taxon>
        <taxon>Pseudomonadati</taxon>
        <taxon>Pseudomonadota</taxon>
        <taxon>Gammaproteobacteria</taxon>
        <taxon>Legionellales</taxon>
        <taxon>Legionellaceae</taxon>
        <taxon>Legionella</taxon>
    </lineage>
</organism>
<accession>A0A917NAI3</accession>
<keyword evidence="1" id="KW-0472">Membrane</keyword>
<evidence type="ECO:0000313" key="2">
    <source>
        <dbReference type="EMBL" id="GGI81735.1"/>
    </source>
</evidence>
<dbReference type="OrthoDB" id="9830240at2"/>
<comment type="caution">
    <text evidence="2">The sequence shown here is derived from an EMBL/GenBank/DDBJ whole genome shotgun (WGS) entry which is preliminary data.</text>
</comment>
<name>A0A917NAI3_9GAMM</name>
<reference evidence="2" key="2">
    <citation type="submission" date="2020-09" db="EMBL/GenBank/DDBJ databases">
        <authorList>
            <person name="Sun Q."/>
            <person name="Ohkuma M."/>
        </authorList>
    </citation>
    <scope>NUCLEOTIDE SEQUENCE</scope>
    <source>
        <strain evidence="2">JCM 13919</strain>
    </source>
</reference>
<reference evidence="2" key="1">
    <citation type="journal article" date="2014" name="Int. J. Syst. Evol. Microbiol.">
        <title>Complete genome sequence of Corynebacterium casei LMG S-19264T (=DSM 44701T), isolated from a smear-ripened cheese.</title>
        <authorList>
            <consortium name="US DOE Joint Genome Institute (JGI-PGF)"/>
            <person name="Walter F."/>
            <person name="Albersmeier A."/>
            <person name="Kalinowski J."/>
            <person name="Ruckert C."/>
        </authorList>
    </citation>
    <scope>NUCLEOTIDE SEQUENCE</scope>
    <source>
        <strain evidence="2">JCM 13919</strain>
    </source>
</reference>
<keyword evidence="1" id="KW-0812">Transmembrane</keyword>
<evidence type="ECO:0000313" key="3">
    <source>
        <dbReference type="Proteomes" id="UP000630149"/>
    </source>
</evidence>
<protein>
    <submittedName>
        <fullName evidence="2">Uncharacterized protein</fullName>
    </submittedName>
</protein>
<dbReference type="Proteomes" id="UP000630149">
    <property type="component" value="Unassembled WGS sequence"/>
</dbReference>
<dbReference type="RefSeq" id="WP_131775709.1">
    <property type="nucleotide sequence ID" value="NZ_BMOB01000002.1"/>
</dbReference>